<dbReference type="Gene3D" id="3.20.20.70">
    <property type="entry name" value="Aldolase class I"/>
    <property type="match status" value="1"/>
</dbReference>
<comment type="caution">
    <text evidence="1">The sequence shown here is derived from an EMBL/GenBank/DDBJ whole genome shotgun (WGS) entry which is preliminary data.</text>
</comment>
<protein>
    <submittedName>
        <fullName evidence="1">Uncharacterized protein</fullName>
    </submittedName>
</protein>
<reference evidence="1" key="1">
    <citation type="submission" date="2021-02" db="EMBL/GenBank/DDBJ databases">
        <title>Infant gut strain persistence is associated with maternal origin, phylogeny, and functional potential including surface adhesion and iron acquisition.</title>
        <authorList>
            <person name="Lou Y.C."/>
        </authorList>
    </citation>
    <scope>NUCLEOTIDE SEQUENCE</scope>
    <source>
        <strain evidence="1">L3_101_000M1_dasL3_101_000M1_concoct_87</strain>
    </source>
</reference>
<dbReference type="EMBL" id="JAGZGG010000003">
    <property type="protein sequence ID" value="MBS5331268.1"/>
    <property type="molecule type" value="Genomic_DNA"/>
</dbReference>
<accession>A0A943D922</accession>
<sequence length="225" mass="24153">MKHTPELIVMLTHNDVTVPDAAAVFARCQHTRARYWGFKEEGLPFAEMQALFARMKACGKTTCLEVVAYTEPECLRGAEMAAACGCDILMGTVYSDAVHAYCRAHGLRYMPFVGQISGRPSILHGTPAGMICEAEGYLAKGVDGIDLLGYRYTGDAAALNRAFIAAVHAPICLAGSVNSFARLDEIKAAGAAYFTIGSAFFAHAFGGDITDQINTVCDYMEAPYA</sequence>
<dbReference type="SUPFAM" id="SSF51412">
    <property type="entry name" value="Inosine monophosphate dehydrogenase (IMPDH)"/>
    <property type="match status" value="1"/>
</dbReference>
<dbReference type="InterPro" id="IPR013785">
    <property type="entry name" value="Aldolase_TIM"/>
</dbReference>
<gene>
    <name evidence="1" type="ORF">KHY36_01905</name>
</gene>
<dbReference type="Proteomes" id="UP000759273">
    <property type="component" value="Unassembled WGS sequence"/>
</dbReference>
<evidence type="ECO:0000313" key="1">
    <source>
        <dbReference type="EMBL" id="MBS5331268.1"/>
    </source>
</evidence>
<name>A0A943D922_9FIRM</name>
<evidence type="ECO:0000313" key="2">
    <source>
        <dbReference type="Proteomes" id="UP000759273"/>
    </source>
</evidence>
<dbReference type="AlphaFoldDB" id="A0A943D922"/>
<organism evidence="1 2">
    <name type="scientific">Subdoligranulum variabile</name>
    <dbReference type="NCBI Taxonomy" id="214851"/>
    <lineage>
        <taxon>Bacteria</taxon>
        <taxon>Bacillati</taxon>
        <taxon>Bacillota</taxon>
        <taxon>Clostridia</taxon>
        <taxon>Eubacteriales</taxon>
        <taxon>Oscillospiraceae</taxon>
        <taxon>Subdoligranulum</taxon>
    </lineage>
</organism>
<proteinExistence type="predicted"/>